<keyword evidence="5" id="KW-0798">TonB box</keyword>
<evidence type="ECO:0000313" key="8">
    <source>
        <dbReference type="EMBL" id="QBQ38657.1"/>
    </source>
</evidence>
<dbReference type="Gene3D" id="2.40.170.20">
    <property type="entry name" value="TonB-dependent receptor, beta-barrel domain"/>
    <property type="match status" value="1"/>
</dbReference>
<dbReference type="EMBL" id="CP038026">
    <property type="protein sequence ID" value="QBQ38657.1"/>
    <property type="molecule type" value="Genomic_DNA"/>
</dbReference>
<feature type="domain" description="TonB-dependent receptor plug" evidence="7">
    <location>
        <begin position="101"/>
        <end position="218"/>
    </location>
</feature>
<dbReference type="InterPro" id="IPR000531">
    <property type="entry name" value="Beta-barrel_TonB"/>
</dbReference>
<dbReference type="PANTHER" id="PTHR40980">
    <property type="entry name" value="PLUG DOMAIN-CONTAINING PROTEIN"/>
    <property type="match status" value="1"/>
</dbReference>
<dbReference type="SUPFAM" id="SSF56935">
    <property type="entry name" value="Porins"/>
    <property type="match status" value="1"/>
</dbReference>
<gene>
    <name evidence="8" type="ORF">E1742_22650</name>
</gene>
<comment type="subcellular location">
    <subcellularLocation>
        <location evidence="1 5">Cell outer membrane</location>
    </subcellularLocation>
</comment>
<dbReference type="Proteomes" id="UP000294359">
    <property type="component" value="Chromosome"/>
</dbReference>
<dbReference type="InterPro" id="IPR010104">
    <property type="entry name" value="TonB_rcpt_bac"/>
</dbReference>
<dbReference type="InterPro" id="IPR012910">
    <property type="entry name" value="Plug_dom"/>
</dbReference>
<dbReference type="CDD" id="cd01347">
    <property type="entry name" value="ligand_gated_channel"/>
    <property type="match status" value="1"/>
</dbReference>
<keyword evidence="8" id="KW-0675">Receptor</keyword>
<dbReference type="Pfam" id="PF00593">
    <property type="entry name" value="TonB_dep_Rec_b-barrel"/>
    <property type="match status" value="1"/>
</dbReference>
<sequence length="933" mass="101568">MELYWRSIGFESGIGQRATGTRLETVDQRSYWSSIAPCIEADRTTGEYMKRNLTPIATAVAIMIAGSGLANAQQAGDRNTDMTVVTVTGVRAALEQSLNQKRNSDSLVEVITAEDVGKMPDKSVADSLQRVPGVSVATAGGTEGGFGENDRVSLKGTPSNLTLTTLNGHTVSSGDWYISNITGGGRSVSYSMFPSELIGRVTVHKSSQANLTEGGAAGNVDIETRKPLSFKKPFTLMGSIEGVYSEGSKEKDAQFSALANWKNEANNMGVLVQVFDEKRTLRRMGQEFLWWDKVTPGTAPDWIRANPEVEGKWLSLLTGSSLFQQERERKGGMIDVQFKVNKDFSFDINGFYTRLDADNVNANFMLAPYQPLSNNWSGVGGVVPSSYAITGNQITSIAFPASCPAGLNCSNMGPSVQDIIARPGSYSDSKFLNLDWQWRASDTLRFKGQVGSTRGTGYARDYAYEAWLAYSGTSLTMHGLGAPATITVDNAGTFNPRTGADFFGGWASDVTAKDKETYGQIDGTWQARWGAVPNLHFGVRAAKHDRDLTWLQGAIAPSGGLLANRPKGLTNYPTSPLANVLQRPWTFTGESMKEWGDTYVSFNQHAYQSEFQIREKATAAYVMGDLDLGRFTGNVGVRFVRTEIDVANGSPNDVWNPVRSSNTYNDFLPSINLKTSLTPDVVVRAAASRTLARPDFGALGALSLNDLTFSGSGGNPNLKPIMSNNVDVGAEWYFMPKSLLGINVYNMNIGSYVTYGASTAQFYNNSVKAVTTYNMSAALNTKARVRGVELQYIQDLGNGFGFNVNYTYADGEERAKAPKSACADLGDCSMIGTSKNSYNASLFYENDRFSARLNYSFRSAFLNGLDRNSAIYQDDVGTVSASVNYNLTENLTLSLEGKDLNDPLLKSYASSKDQPRAFYKNGKQIFFGVRGKL</sequence>
<evidence type="ECO:0000259" key="6">
    <source>
        <dbReference type="Pfam" id="PF00593"/>
    </source>
</evidence>
<keyword evidence="4" id="KW-0998">Cell outer membrane</keyword>
<evidence type="ECO:0000313" key="9">
    <source>
        <dbReference type="Proteomes" id="UP000294359"/>
    </source>
</evidence>
<dbReference type="InterPro" id="IPR036942">
    <property type="entry name" value="Beta-barrel_TonB_sf"/>
</dbReference>
<accession>A0ABX5SEY6</accession>
<comment type="similarity">
    <text evidence="2 5">Belongs to the TonB-dependent receptor family.</text>
</comment>
<dbReference type="Gene3D" id="2.170.130.10">
    <property type="entry name" value="TonB-dependent receptor, plug domain"/>
    <property type="match status" value="1"/>
</dbReference>
<keyword evidence="9" id="KW-1185">Reference proteome</keyword>
<evidence type="ECO:0000259" key="7">
    <source>
        <dbReference type="Pfam" id="PF07715"/>
    </source>
</evidence>
<dbReference type="InterPro" id="IPR037066">
    <property type="entry name" value="Plug_dom_sf"/>
</dbReference>
<evidence type="ECO:0000256" key="5">
    <source>
        <dbReference type="RuleBase" id="RU003357"/>
    </source>
</evidence>
<protein>
    <submittedName>
        <fullName evidence="8">TonB-dependent receptor</fullName>
    </submittedName>
</protein>
<evidence type="ECO:0000256" key="3">
    <source>
        <dbReference type="ARBA" id="ARBA00023136"/>
    </source>
</evidence>
<reference evidence="8 9" key="1">
    <citation type="submission" date="2019-03" db="EMBL/GenBank/DDBJ databases">
        <title>Draft Genome Sequences of Six Type Strains of the Genus Massilia.</title>
        <authorList>
            <person name="Miess H."/>
            <person name="Frediansyhah A."/>
            <person name="Gross H."/>
        </authorList>
    </citation>
    <scope>NUCLEOTIDE SEQUENCE [LARGE SCALE GENOMIC DNA]</scope>
    <source>
        <strain evidence="8 9">DSM 17505</strain>
    </source>
</reference>
<feature type="domain" description="TonB-dependent receptor-like beta-barrel" evidence="6">
    <location>
        <begin position="452"/>
        <end position="898"/>
    </location>
</feature>
<keyword evidence="3 5" id="KW-0472">Membrane</keyword>
<dbReference type="PANTHER" id="PTHR40980:SF3">
    <property type="entry name" value="TONB-DEPENDENT RECEPTOR-LIKE BETA-BARREL DOMAIN-CONTAINING PROTEIN"/>
    <property type="match status" value="1"/>
</dbReference>
<proteinExistence type="inferred from homology"/>
<evidence type="ECO:0000256" key="2">
    <source>
        <dbReference type="ARBA" id="ARBA00009810"/>
    </source>
</evidence>
<organism evidence="8 9">
    <name type="scientific">Pseudoduganella plicata</name>
    <dbReference type="NCBI Taxonomy" id="321984"/>
    <lineage>
        <taxon>Bacteria</taxon>
        <taxon>Pseudomonadati</taxon>
        <taxon>Pseudomonadota</taxon>
        <taxon>Betaproteobacteria</taxon>
        <taxon>Burkholderiales</taxon>
        <taxon>Oxalobacteraceae</taxon>
        <taxon>Telluria group</taxon>
        <taxon>Pseudoduganella</taxon>
    </lineage>
</organism>
<dbReference type="NCBIfam" id="TIGR01782">
    <property type="entry name" value="TonB-Xanth-Caul"/>
    <property type="match status" value="1"/>
</dbReference>
<evidence type="ECO:0000256" key="1">
    <source>
        <dbReference type="ARBA" id="ARBA00004442"/>
    </source>
</evidence>
<evidence type="ECO:0000256" key="4">
    <source>
        <dbReference type="ARBA" id="ARBA00023237"/>
    </source>
</evidence>
<name>A0ABX5SEY6_9BURK</name>
<dbReference type="Pfam" id="PF07715">
    <property type="entry name" value="Plug"/>
    <property type="match status" value="1"/>
</dbReference>